<evidence type="ECO:0000313" key="11">
    <source>
        <dbReference type="Proteomes" id="UP000317646"/>
    </source>
</evidence>
<dbReference type="SUPFAM" id="SSF52172">
    <property type="entry name" value="CheY-like"/>
    <property type="match status" value="1"/>
</dbReference>
<dbReference type="InterPro" id="IPR001867">
    <property type="entry name" value="OmpR/PhoB-type_DNA-bd"/>
</dbReference>
<keyword evidence="5" id="KW-0804">Transcription</keyword>
<keyword evidence="1 6" id="KW-0597">Phosphoprotein</keyword>
<gene>
    <name evidence="10" type="ORF">EAH73_00155</name>
</gene>
<dbReference type="SMART" id="SM00862">
    <property type="entry name" value="Trans_reg_C"/>
    <property type="match status" value="1"/>
</dbReference>
<dbReference type="InterPro" id="IPR011006">
    <property type="entry name" value="CheY-like_superfamily"/>
</dbReference>
<dbReference type="AlphaFoldDB" id="A0A502HER7"/>
<name>A0A502HER7_9BACT</name>
<dbReference type="InterPro" id="IPR016032">
    <property type="entry name" value="Sig_transdc_resp-reg_C-effctor"/>
</dbReference>
<dbReference type="Proteomes" id="UP000317646">
    <property type="component" value="Unassembled WGS sequence"/>
</dbReference>
<evidence type="ECO:0000256" key="5">
    <source>
        <dbReference type="ARBA" id="ARBA00023163"/>
    </source>
</evidence>
<evidence type="ECO:0000256" key="3">
    <source>
        <dbReference type="ARBA" id="ARBA00023015"/>
    </source>
</evidence>
<dbReference type="RefSeq" id="WP_140464290.1">
    <property type="nucleotide sequence ID" value="NZ_RCYZ01000001.1"/>
</dbReference>
<keyword evidence="4 7" id="KW-0238">DNA-binding</keyword>
<dbReference type="Gene3D" id="1.10.10.10">
    <property type="entry name" value="Winged helix-like DNA-binding domain superfamily/Winged helix DNA-binding domain"/>
    <property type="match status" value="1"/>
</dbReference>
<keyword evidence="2" id="KW-0902">Two-component regulatory system</keyword>
<feature type="domain" description="OmpR/PhoB-type" evidence="9">
    <location>
        <begin position="126"/>
        <end position="224"/>
    </location>
</feature>
<dbReference type="CDD" id="cd00383">
    <property type="entry name" value="trans_reg_C"/>
    <property type="match status" value="1"/>
</dbReference>
<dbReference type="GO" id="GO:0032993">
    <property type="term" value="C:protein-DNA complex"/>
    <property type="evidence" value="ECO:0007669"/>
    <property type="project" value="TreeGrafter"/>
</dbReference>
<evidence type="ECO:0000256" key="2">
    <source>
        <dbReference type="ARBA" id="ARBA00023012"/>
    </source>
</evidence>
<dbReference type="PROSITE" id="PS51755">
    <property type="entry name" value="OMPR_PHOB"/>
    <property type="match status" value="1"/>
</dbReference>
<evidence type="ECO:0000256" key="1">
    <source>
        <dbReference type="ARBA" id="ARBA00022553"/>
    </source>
</evidence>
<dbReference type="GO" id="GO:0000976">
    <property type="term" value="F:transcription cis-regulatory region binding"/>
    <property type="evidence" value="ECO:0007669"/>
    <property type="project" value="TreeGrafter"/>
</dbReference>
<evidence type="ECO:0000313" key="10">
    <source>
        <dbReference type="EMBL" id="TPG71710.1"/>
    </source>
</evidence>
<dbReference type="InterPro" id="IPR001789">
    <property type="entry name" value="Sig_transdc_resp-reg_receiver"/>
</dbReference>
<dbReference type="EMBL" id="RCYZ01000001">
    <property type="protein sequence ID" value="TPG71710.1"/>
    <property type="molecule type" value="Genomic_DNA"/>
</dbReference>
<dbReference type="FunFam" id="1.10.10.10:FF:000005">
    <property type="entry name" value="Two-component system response regulator"/>
    <property type="match status" value="1"/>
</dbReference>
<organism evidence="10 11">
    <name type="scientific">Hymenobacter nivis</name>
    <dbReference type="NCBI Taxonomy" id="1850093"/>
    <lineage>
        <taxon>Bacteria</taxon>
        <taxon>Pseudomonadati</taxon>
        <taxon>Bacteroidota</taxon>
        <taxon>Cytophagia</taxon>
        <taxon>Cytophagales</taxon>
        <taxon>Hymenobacteraceae</taxon>
        <taxon>Hymenobacter</taxon>
    </lineage>
</organism>
<proteinExistence type="predicted"/>
<protein>
    <submittedName>
        <fullName evidence="10">DNA-binding response regulator</fullName>
    </submittedName>
</protein>
<dbReference type="CDD" id="cd19935">
    <property type="entry name" value="REC_OmpR_CusR-like"/>
    <property type="match status" value="1"/>
</dbReference>
<dbReference type="Pfam" id="PF00072">
    <property type="entry name" value="Response_reg"/>
    <property type="match status" value="1"/>
</dbReference>
<evidence type="ECO:0000256" key="4">
    <source>
        <dbReference type="ARBA" id="ARBA00023125"/>
    </source>
</evidence>
<dbReference type="OrthoDB" id="9774822at2"/>
<dbReference type="GO" id="GO:0005829">
    <property type="term" value="C:cytosol"/>
    <property type="evidence" value="ECO:0007669"/>
    <property type="project" value="TreeGrafter"/>
</dbReference>
<evidence type="ECO:0000259" key="8">
    <source>
        <dbReference type="PROSITE" id="PS50110"/>
    </source>
</evidence>
<dbReference type="FunFam" id="3.40.50.2300:FF:000001">
    <property type="entry name" value="DNA-binding response regulator PhoB"/>
    <property type="match status" value="1"/>
</dbReference>
<dbReference type="SMART" id="SM00448">
    <property type="entry name" value="REC"/>
    <property type="match status" value="1"/>
</dbReference>
<dbReference type="InterPro" id="IPR036388">
    <property type="entry name" value="WH-like_DNA-bd_sf"/>
</dbReference>
<keyword evidence="3" id="KW-0805">Transcription regulation</keyword>
<dbReference type="PROSITE" id="PS50110">
    <property type="entry name" value="RESPONSE_REGULATORY"/>
    <property type="match status" value="1"/>
</dbReference>
<dbReference type="PANTHER" id="PTHR48111">
    <property type="entry name" value="REGULATOR OF RPOS"/>
    <property type="match status" value="1"/>
</dbReference>
<dbReference type="InterPro" id="IPR039420">
    <property type="entry name" value="WalR-like"/>
</dbReference>
<dbReference type="Gene3D" id="3.40.50.2300">
    <property type="match status" value="1"/>
</dbReference>
<feature type="modified residue" description="4-aspartylphosphate" evidence="6">
    <location>
        <position position="51"/>
    </location>
</feature>
<reference evidence="10 11" key="1">
    <citation type="journal article" date="2019" name="Environ. Microbiol.">
        <title>Species interactions and distinct microbial communities in high Arctic permafrost affected cryosols are associated with the CH4 and CO2 gas fluxes.</title>
        <authorList>
            <person name="Altshuler I."/>
            <person name="Hamel J."/>
            <person name="Turney S."/>
            <person name="Magnuson E."/>
            <person name="Levesque R."/>
            <person name="Greer C."/>
            <person name="Whyte L.G."/>
        </authorList>
    </citation>
    <scope>NUCLEOTIDE SEQUENCE [LARGE SCALE GENOMIC DNA]</scope>
    <source>
        <strain evidence="10 11">S9.2P</strain>
    </source>
</reference>
<dbReference type="GO" id="GO:0006355">
    <property type="term" value="P:regulation of DNA-templated transcription"/>
    <property type="evidence" value="ECO:0007669"/>
    <property type="project" value="InterPro"/>
</dbReference>
<dbReference type="Pfam" id="PF00486">
    <property type="entry name" value="Trans_reg_C"/>
    <property type="match status" value="1"/>
</dbReference>
<evidence type="ECO:0000256" key="6">
    <source>
        <dbReference type="PROSITE-ProRule" id="PRU00169"/>
    </source>
</evidence>
<dbReference type="SUPFAM" id="SSF46894">
    <property type="entry name" value="C-terminal effector domain of the bipartite response regulators"/>
    <property type="match status" value="1"/>
</dbReference>
<evidence type="ECO:0000259" key="9">
    <source>
        <dbReference type="PROSITE" id="PS51755"/>
    </source>
</evidence>
<dbReference type="PANTHER" id="PTHR48111:SF22">
    <property type="entry name" value="REGULATOR OF RPOS"/>
    <property type="match status" value="1"/>
</dbReference>
<keyword evidence="11" id="KW-1185">Reference proteome</keyword>
<dbReference type="GO" id="GO:0000156">
    <property type="term" value="F:phosphorelay response regulator activity"/>
    <property type="evidence" value="ECO:0007669"/>
    <property type="project" value="TreeGrafter"/>
</dbReference>
<feature type="DNA-binding region" description="OmpR/PhoB-type" evidence="7">
    <location>
        <begin position="126"/>
        <end position="224"/>
    </location>
</feature>
<sequence length="226" mass="25032">MKILLVEDEPSVAAFLHQGLSEQGYAVDLAADGLLGLRRAQATRYDCLILDQLLPGLSGLELCRQVRAHDAGVPILMLTALGETDDKIRGLDAGADDYLVKPFAFEELLARLRALVRRRTEAPAPAAPLHLADLTLDPGAKRVTRAGQAVQLTAREFALLEYLLRHQNRVVSRADLLEHVWDLSFDTGSNVVDVYINFLRKKIDKGFDTKLIHTLVGMGYMMKSED</sequence>
<comment type="caution">
    <text evidence="10">The sequence shown here is derived from an EMBL/GenBank/DDBJ whole genome shotgun (WGS) entry which is preliminary data.</text>
</comment>
<dbReference type="Gene3D" id="6.10.250.690">
    <property type="match status" value="1"/>
</dbReference>
<feature type="domain" description="Response regulatory" evidence="8">
    <location>
        <begin position="2"/>
        <end position="116"/>
    </location>
</feature>
<evidence type="ECO:0000256" key="7">
    <source>
        <dbReference type="PROSITE-ProRule" id="PRU01091"/>
    </source>
</evidence>
<accession>A0A502HER7</accession>